<comment type="caution">
    <text evidence="3">The sequence shown here is derived from an EMBL/GenBank/DDBJ whole genome shotgun (WGS) entry which is preliminary data.</text>
</comment>
<evidence type="ECO:0000313" key="3">
    <source>
        <dbReference type="EMBL" id="PNX93884.1"/>
    </source>
</evidence>
<sequence>RWRIESGDNIRVMYDPWLHRIDNRWVSSPQPAGVYQLFVKDLLHENYKAWNTAKVRSLFSGDVMDRILATPLVGSVREDKVSDKHHVAGNWNDIWKAQALHKARHLLWRLCRGCLPTRYRLLQRRVECTLNCPMCDEEIEDDLHMFFNCSVACDSWCAAGLSSVLNNNLYQHTTAMDHIFALCSNENNDIVGRVAMLLWSICHNRNDKIWNDNIQMPSQIESHAFDAWNNLYSVHNLHINRVSMTIEPDLLRWVKSNPGWVKCNVDVAFVTGSGKTSLGLCFRDSNGQFMAGMTQCQQSVMLTLEGEAWALLLAMKEARHRG</sequence>
<dbReference type="EMBL" id="ASHM01011931">
    <property type="protein sequence ID" value="PNX93884.1"/>
    <property type="molecule type" value="Genomic_DNA"/>
</dbReference>
<evidence type="ECO:0000259" key="2">
    <source>
        <dbReference type="Pfam" id="PF13966"/>
    </source>
</evidence>
<protein>
    <submittedName>
        <fullName evidence="3">Ribonuclease H</fullName>
    </submittedName>
</protein>
<dbReference type="InterPro" id="IPR002156">
    <property type="entry name" value="RNaseH_domain"/>
</dbReference>
<dbReference type="InterPro" id="IPR052929">
    <property type="entry name" value="RNase_H-like_EbsB-rel"/>
</dbReference>
<gene>
    <name evidence="3" type="ORF">L195_g017046</name>
</gene>
<evidence type="ECO:0000259" key="1">
    <source>
        <dbReference type="Pfam" id="PF13456"/>
    </source>
</evidence>
<feature type="domain" description="RNase H type-1" evidence="1">
    <location>
        <begin position="264"/>
        <end position="322"/>
    </location>
</feature>
<dbReference type="STRING" id="57577.A0A2K3MT35"/>
<dbReference type="Proteomes" id="UP000236291">
    <property type="component" value="Unassembled WGS sequence"/>
</dbReference>
<dbReference type="GO" id="GO:0004523">
    <property type="term" value="F:RNA-DNA hybrid ribonuclease activity"/>
    <property type="evidence" value="ECO:0007669"/>
    <property type="project" value="InterPro"/>
</dbReference>
<dbReference type="InterPro" id="IPR026960">
    <property type="entry name" value="RVT-Znf"/>
</dbReference>
<feature type="domain" description="Reverse transcriptase zinc-binding" evidence="2">
    <location>
        <begin position="85"/>
        <end position="156"/>
    </location>
</feature>
<dbReference type="PANTHER" id="PTHR47074">
    <property type="entry name" value="BNAC02G40300D PROTEIN"/>
    <property type="match status" value="1"/>
</dbReference>
<feature type="non-terminal residue" evidence="3">
    <location>
        <position position="1"/>
    </location>
</feature>
<evidence type="ECO:0000313" key="4">
    <source>
        <dbReference type="Proteomes" id="UP000236291"/>
    </source>
</evidence>
<accession>A0A2K3MT35</accession>
<dbReference type="Pfam" id="PF13966">
    <property type="entry name" value="zf-RVT"/>
    <property type="match status" value="1"/>
</dbReference>
<reference evidence="3 4" key="2">
    <citation type="journal article" date="2017" name="Front. Plant Sci.">
        <title>Gene Classification and Mining of Molecular Markers Useful in Red Clover (Trifolium pratense) Breeding.</title>
        <authorList>
            <person name="Istvanek J."/>
            <person name="Dluhosova J."/>
            <person name="Dluhos P."/>
            <person name="Patkova L."/>
            <person name="Nedelnik J."/>
            <person name="Repkova J."/>
        </authorList>
    </citation>
    <scope>NUCLEOTIDE SEQUENCE [LARGE SCALE GENOMIC DNA]</scope>
    <source>
        <strain evidence="4">cv. Tatra</strain>
        <tissue evidence="3">Young leaves</tissue>
    </source>
</reference>
<name>A0A2K3MT35_TRIPR</name>
<dbReference type="PANTHER" id="PTHR47074:SF48">
    <property type="entry name" value="POLYNUCLEOTIDYL TRANSFERASE, RIBONUCLEASE H-LIKE SUPERFAMILY PROTEIN"/>
    <property type="match status" value="1"/>
</dbReference>
<dbReference type="Pfam" id="PF13456">
    <property type="entry name" value="RVT_3"/>
    <property type="match status" value="1"/>
</dbReference>
<proteinExistence type="predicted"/>
<organism evidence="3 4">
    <name type="scientific">Trifolium pratense</name>
    <name type="common">Red clover</name>
    <dbReference type="NCBI Taxonomy" id="57577"/>
    <lineage>
        <taxon>Eukaryota</taxon>
        <taxon>Viridiplantae</taxon>
        <taxon>Streptophyta</taxon>
        <taxon>Embryophyta</taxon>
        <taxon>Tracheophyta</taxon>
        <taxon>Spermatophyta</taxon>
        <taxon>Magnoliopsida</taxon>
        <taxon>eudicotyledons</taxon>
        <taxon>Gunneridae</taxon>
        <taxon>Pentapetalae</taxon>
        <taxon>rosids</taxon>
        <taxon>fabids</taxon>
        <taxon>Fabales</taxon>
        <taxon>Fabaceae</taxon>
        <taxon>Papilionoideae</taxon>
        <taxon>50 kb inversion clade</taxon>
        <taxon>NPAAA clade</taxon>
        <taxon>Hologalegina</taxon>
        <taxon>IRL clade</taxon>
        <taxon>Trifolieae</taxon>
        <taxon>Trifolium</taxon>
    </lineage>
</organism>
<dbReference type="GO" id="GO:0003676">
    <property type="term" value="F:nucleic acid binding"/>
    <property type="evidence" value="ECO:0007669"/>
    <property type="project" value="InterPro"/>
</dbReference>
<dbReference type="AlphaFoldDB" id="A0A2K3MT35"/>
<reference evidence="3 4" key="1">
    <citation type="journal article" date="2014" name="Am. J. Bot.">
        <title>Genome assembly and annotation for red clover (Trifolium pratense; Fabaceae).</title>
        <authorList>
            <person name="Istvanek J."/>
            <person name="Jaros M."/>
            <person name="Krenek A."/>
            <person name="Repkova J."/>
        </authorList>
    </citation>
    <scope>NUCLEOTIDE SEQUENCE [LARGE SCALE GENOMIC DNA]</scope>
    <source>
        <strain evidence="4">cv. Tatra</strain>
        <tissue evidence="3">Young leaves</tissue>
    </source>
</reference>